<dbReference type="SUPFAM" id="SSF89550">
    <property type="entry name" value="PHP domain-like"/>
    <property type="match status" value="1"/>
</dbReference>
<accession>A0A3D4V7P0</accession>
<comment type="catalytic activity">
    <reaction evidence="4">
        <text>O-phospho-L-tyrosyl-[protein] + H2O = L-tyrosyl-[protein] + phosphate</text>
        <dbReference type="Rhea" id="RHEA:10684"/>
        <dbReference type="Rhea" id="RHEA-COMP:10136"/>
        <dbReference type="Rhea" id="RHEA-COMP:20101"/>
        <dbReference type="ChEBI" id="CHEBI:15377"/>
        <dbReference type="ChEBI" id="CHEBI:43474"/>
        <dbReference type="ChEBI" id="CHEBI:46858"/>
        <dbReference type="ChEBI" id="CHEBI:61978"/>
        <dbReference type="EC" id="3.1.3.48"/>
    </reaction>
</comment>
<dbReference type="Pfam" id="PF19567">
    <property type="entry name" value="CpsB_CapC"/>
    <property type="match status" value="1"/>
</dbReference>
<comment type="caution">
    <text evidence="5">The sequence shown here is derived from an EMBL/GenBank/DDBJ whole genome shotgun (WGS) entry which is preliminary data.</text>
</comment>
<gene>
    <name evidence="5" type="ORF">DGD08_08085</name>
</gene>
<evidence type="ECO:0000256" key="4">
    <source>
        <dbReference type="ARBA" id="ARBA00051722"/>
    </source>
</evidence>
<dbReference type="InterPro" id="IPR016667">
    <property type="entry name" value="Caps_polysacc_synth_CpsB/CapC"/>
</dbReference>
<evidence type="ECO:0000256" key="2">
    <source>
        <dbReference type="ARBA" id="ARBA00013064"/>
    </source>
</evidence>
<dbReference type="Gene3D" id="3.20.20.140">
    <property type="entry name" value="Metal-dependent hydrolases"/>
    <property type="match status" value="1"/>
</dbReference>
<evidence type="ECO:0000256" key="3">
    <source>
        <dbReference type="ARBA" id="ARBA00022801"/>
    </source>
</evidence>
<reference evidence="5 6" key="1">
    <citation type="journal article" date="2018" name="Nat. Biotechnol.">
        <title>A standardized bacterial taxonomy based on genome phylogeny substantially revises the tree of life.</title>
        <authorList>
            <person name="Parks D.H."/>
            <person name="Chuvochina M."/>
            <person name="Waite D.W."/>
            <person name="Rinke C."/>
            <person name="Skarshewski A."/>
            <person name="Chaumeil P.A."/>
            <person name="Hugenholtz P."/>
        </authorList>
    </citation>
    <scope>NUCLEOTIDE SEQUENCE [LARGE SCALE GENOMIC DNA]</scope>
    <source>
        <strain evidence="5">UBA8844</strain>
    </source>
</reference>
<dbReference type="OMA" id="HPERYNI"/>
<dbReference type="EC" id="3.1.3.48" evidence="2"/>
<dbReference type="PANTHER" id="PTHR39181">
    <property type="entry name" value="TYROSINE-PROTEIN PHOSPHATASE YWQE"/>
    <property type="match status" value="1"/>
</dbReference>
<dbReference type="EMBL" id="DPIY01000007">
    <property type="protein sequence ID" value="HCT57159.1"/>
    <property type="molecule type" value="Genomic_DNA"/>
</dbReference>
<dbReference type="GO" id="GO:0030145">
    <property type="term" value="F:manganese ion binding"/>
    <property type="evidence" value="ECO:0007669"/>
    <property type="project" value="InterPro"/>
</dbReference>
<protein>
    <recommendedName>
        <fullName evidence="2">protein-tyrosine-phosphatase</fullName>
        <ecNumber evidence="2">3.1.3.48</ecNumber>
    </recommendedName>
</protein>
<name>A0A3D4V7P0_9BACT</name>
<evidence type="ECO:0000313" key="5">
    <source>
        <dbReference type="EMBL" id="HCT57159.1"/>
    </source>
</evidence>
<evidence type="ECO:0000256" key="1">
    <source>
        <dbReference type="ARBA" id="ARBA00005750"/>
    </source>
</evidence>
<dbReference type="InterPro" id="IPR016195">
    <property type="entry name" value="Pol/histidinol_Pase-like"/>
</dbReference>
<comment type="similarity">
    <text evidence="1">Belongs to the metallo-dependent hydrolases superfamily. CpsB/CapC family.</text>
</comment>
<dbReference type="PANTHER" id="PTHR39181:SF1">
    <property type="entry name" value="TYROSINE-PROTEIN PHOSPHATASE YWQE"/>
    <property type="match status" value="1"/>
</dbReference>
<dbReference type="AlphaFoldDB" id="A0A3D4V7P0"/>
<organism evidence="5 6">
    <name type="scientific">Gemmatimonas aurantiaca</name>
    <dbReference type="NCBI Taxonomy" id="173480"/>
    <lineage>
        <taxon>Bacteria</taxon>
        <taxon>Pseudomonadati</taxon>
        <taxon>Gemmatimonadota</taxon>
        <taxon>Gemmatimonadia</taxon>
        <taxon>Gemmatimonadales</taxon>
        <taxon>Gemmatimonadaceae</taxon>
        <taxon>Gemmatimonas</taxon>
    </lineage>
</organism>
<evidence type="ECO:0000313" key="6">
    <source>
        <dbReference type="Proteomes" id="UP000264071"/>
    </source>
</evidence>
<dbReference type="Proteomes" id="UP000264071">
    <property type="component" value="Unassembled WGS sequence"/>
</dbReference>
<keyword evidence="3" id="KW-0378">Hydrolase</keyword>
<sequence>MIDIHSHLLPGVDDGSPSFEVSVPVLERFAREGVTTVVCTPHLNAGQAAQAPYEAHLALFQELQRRAPQGMTLELGWEIMLDTPQIDLTAPELSLGSSRAVLVEFTRGGLPRGASNELRRIARMGRTPVLAHPERYFGCTIDMVREWRSFGVVIQTDASVLMGRGVPSELAREMLALGLIDILASDNHGDHRSLGTAHSWLMERGGEEQVDLLTRVNARQLLDDEETLPVPPLGGGFFSKVRRLFGR</sequence>
<dbReference type="GO" id="GO:0004725">
    <property type="term" value="F:protein tyrosine phosphatase activity"/>
    <property type="evidence" value="ECO:0007669"/>
    <property type="project" value="UniProtKB-EC"/>
</dbReference>
<proteinExistence type="inferred from homology"/>